<dbReference type="EMBL" id="JARBJD010000134">
    <property type="protein sequence ID" value="KAK2950545.1"/>
    <property type="molecule type" value="Genomic_DNA"/>
</dbReference>
<keyword evidence="4" id="KW-0812">Transmembrane</keyword>
<comment type="similarity">
    <text evidence="1">Belongs to the DeSI family.</text>
</comment>
<dbReference type="InterPro" id="IPR042266">
    <property type="entry name" value="PPPDE_sf"/>
</dbReference>
<keyword evidence="3" id="KW-0378">Hydrolase</keyword>
<evidence type="ECO:0000256" key="1">
    <source>
        <dbReference type="ARBA" id="ARBA00008140"/>
    </source>
</evidence>
<reference evidence="6 7" key="1">
    <citation type="journal article" date="2022" name="bioRxiv">
        <title>Genomics of Preaxostyla Flagellates Illuminates Evolutionary Transitions and the Path Towards Mitochondrial Loss.</title>
        <authorList>
            <person name="Novak L.V.F."/>
            <person name="Treitli S.C."/>
            <person name="Pyrih J."/>
            <person name="Halakuc P."/>
            <person name="Pipaliya S.V."/>
            <person name="Vacek V."/>
            <person name="Brzon O."/>
            <person name="Soukal P."/>
            <person name="Eme L."/>
            <person name="Dacks J.B."/>
            <person name="Karnkowska A."/>
            <person name="Elias M."/>
            <person name="Hampl V."/>
        </authorList>
    </citation>
    <scope>NUCLEOTIDE SEQUENCE [LARGE SCALE GENOMIC DNA]</scope>
    <source>
        <strain evidence="6">NAU3</strain>
        <tissue evidence="6">Gut</tissue>
    </source>
</reference>
<evidence type="ECO:0000313" key="6">
    <source>
        <dbReference type="EMBL" id="KAK2950545.1"/>
    </source>
</evidence>
<feature type="transmembrane region" description="Helical" evidence="4">
    <location>
        <begin position="191"/>
        <end position="214"/>
    </location>
</feature>
<evidence type="ECO:0000256" key="3">
    <source>
        <dbReference type="ARBA" id="ARBA00022801"/>
    </source>
</evidence>
<keyword evidence="4" id="KW-0472">Membrane</keyword>
<organism evidence="6 7">
    <name type="scientific">Blattamonas nauphoetae</name>
    <dbReference type="NCBI Taxonomy" id="2049346"/>
    <lineage>
        <taxon>Eukaryota</taxon>
        <taxon>Metamonada</taxon>
        <taxon>Preaxostyla</taxon>
        <taxon>Oxymonadida</taxon>
        <taxon>Blattamonas</taxon>
    </lineage>
</organism>
<gene>
    <name evidence="6" type="ORF">BLNAU_14539</name>
</gene>
<accession>A0ABQ9XK69</accession>
<evidence type="ECO:0000259" key="5">
    <source>
        <dbReference type="Pfam" id="PF05903"/>
    </source>
</evidence>
<dbReference type="Pfam" id="PF05903">
    <property type="entry name" value="Peptidase_C97"/>
    <property type="match status" value="1"/>
</dbReference>
<dbReference type="Proteomes" id="UP001281761">
    <property type="component" value="Unassembled WGS sequence"/>
</dbReference>
<comment type="caution">
    <text evidence="6">The sequence shown here is derived from an EMBL/GenBank/DDBJ whole genome shotgun (WGS) entry which is preliminary data.</text>
</comment>
<sequence>MSEHWVGSKISVLEEDDGPAPVVQWQHVTIKMLRFIVRFHAGACFKPSHCRDKTVVSMGVTNSSAFGGPDVQSQEGSDGDYLNPEAAGLTVDFNPEGIGFFHRSFTSCSEEAGTVVGQKYGRPGLNYTAIRHWLVGHQDEYSAETYSLVNHNCQHFARHFYNFLTKINEDDPDDPVVITHTRGVIDALKNVGLFVFGMATVGVAFVIGSAVNAIRSIQLKESFFFHLQRPHLHSSM</sequence>
<dbReference type="Gene3D" id="3.90.1720.30">
    <property type="entry name" value="PPPDE domains"/>
    <property type="match status" value="1"/>
</dbReference>
<evidence type="ECO:0000256" key="4">
    <source>
        <dbReference type="SAM" id="Phobius"/>
    </source>
</evidence>
<keyword evidence="2" id="KW-0645">Protease</keyword>
<feature type="domain" description="PPPDE" evidence="5">
    <location>
        <begin position="125"/>
        <end position="166"/>
    </location>
</feature>
<dbReference type="InterPro" id="IPR008580">
    <property type="entry name" value="PPPDE_dom"/>
</dbReference>
<keyword evidence="7" id="KW-1185">Reference proteome</keyword>
<name>A0ABQ9XK69_9EUKA</name>
<protein>
    <recommendedName>
        <fullName evidence="5">PPPDE domain-containing protein</fullName>
    </recommendedName>
</protein>
<evidence type="ECO:0000313" key="7">
    <source>
        <dbReference type="Proteomes" id="UP001281761"/>
    </source>
</evidence>
<proteinExistence type="inferred from homology"/>
<keyword evidence="4" id="KW-1133">Transmembrane helix</keyword>
<evidence type="ECO:0000256" key="2">
    <source>
        <dbReference type="ARBA" id="ARBA00022670"/>
    </source>
</evidence>